<protein>
    <submittedName>
        <fullName evidence="2">Uncharacterized protein</fullName>
    </submittedName>
</protein>
<sequence>MCHLPHVSHLFRPLLGVVPDMAGSTFPAMRTASGSVHVRTVPEQHRTRLRRRISGNGHRGRRGHEQDTGERCGFRGGL</sequence>
<dbReference type="Proteomes" id="UP000002066">
    <property type="component" value="Chromosome"/>
</dbReference>
<evidence type="ECO:0000256" key="1">
    <source>
        <dbReference type="SAM" id="MobiDB-lite"/>
    </source>
</evidence>
<name>A0A8D3WLN6_STRFA</name>
<organism evidence="2 3">
    <name type="scientific">Streptomyces pratensis (strain ATCC 33331 / IAF-45CD)</name>
    <dbReference type="NCBI Taxonomy" id="591167"/>
    <lineage>
        <taxon>Bacteria</taxon>
        <taxon>Bacillati</taxon>
        <taxon>Actinomycetota</taxon>
        <taxon>Actinomycetes</taxon>
        <taxon>Kitasatosporales</taxon>
        <taxon>Streptomycetaceae</taxon>
        <taxon>Streptomyces</taxon>
    </lineage>
</organism>
<evidence type="ECO:0000313" key="2">
    <source>
        <dbReference type="EMBL" id="ADW07423.1"/>
    </source>
</evidence>
<feature type="compositionally biased region" description="Basic and acidic residues" evidence="1">
    <location>
        <begin position="63"/>
        <end position="78"/>
    </location>
</feature>
<dbReference type="AlphaFoldDB" id="A0A8D3WLN6"/>
<gene>
    <name evidence="2" type="ordered locus">Sfla_6037</name>
</gene>
<accession>A0A8D3WLN6</accession>
<reference evidence="2 3" key="1">
    <citation type="submission" date="2011-01" db="EMBL/GenBank/DDBJ databases">
        <title>Complete sequence of chromosome of Streptomyces flavogriseus ATCC 33331.</title>
        <authorList>
            <consortium name="US DOE Joint Genome Institute"/>
            <person name="Lucas S."/>
            <person name="Copeland A."/>
            <person name="Lapidus A."/>
            <person name="Cheng J.-F."/>
            <person name="Goodwin L."/>
            <person name="Pitluck S."/>
            <person name="Davenport K."/>
            <person name="Detter J.C."/>
            <person name="Han C."/>
            <person name="Tapia R."/>
            <person name="Land M."/>
            <person name="Hauser L."/>
            <person name="Kyrpides N."/>
            <person name="Ivanova N."/>
            <person name="Ovchinnikova G."/>
            <person name="Pagani I."/>
            <person name="Brumm P."/>
            <person name="Mead D."/>
            <person name="Woyke T."/>
        </authorList>
    </citation>
    <scope>NUCLEOTIDE SEQUENCE [LARGE SCALE GENOMIC DNA]</scope>
    <source>
        <strain evidence="3">ATCC 33331 / IAF-45CD</strain>
    </source>
</reference>
<evidence type="ECO:0000313" key="3">
    <source>
        <dbReference type="Proteomes" id="UP000002066"/>
    </source>
</evidence>
<dbReference type="KEGG" id="sfa:Sfla_6037"/>
<proteinExistence type="predicted"/>
<dbReference type="EMBL" id="CP002475">
    <property type="protein sequence ID" value="ADW07423.1"/>
    <property type="molecule type" value="Genomic_DNA"/>
</dbReference>
<feature type="compositionally biased region" description="Basic residues" evidence="1">
    <location>
        <begin position="50"/>
        <end position="62"/>
    </location>
</feature>
<feature type="region of interest" description="Disordered" evidence="1">
    <location>
        <begin position="50"/>
        <end position="78"/>
    </location>
</feature>